<dbReference type="PANTHER" id="PTHR38593:SF1">
    <property type="entry name" value="BLR2558 PROTEIN"/>
    <property type="match status" value="1"/>
</dbReference>
<dbReference type="InterPro" id="IPR025419">
    <property type="entry name" value="DUF4142"/>
</dbReference>
<protein>
    <submittedName>
        <fullName evidence="3">DUF4142 domain-containing protein</fullName>
    </submittedName>
</protein>
<keyword evidence="4" id="KW-1185">Reference proteome</keyword>
<evidence type="ECO:0000313" key="3">
    <source>
        <dbReference type="EMBL" id="MEY2251688.1"/>
    </source>
</evidence>
<dbReference type="InterPro" id="IPR012347">
    <property type="entry name" value="Ferritin-like"/>
</dbReference>
<dbReference type="PANTHER" id="PTHR38593">
    <property type="entry name" value="BLR2558 PROTEIN"/>
    <property type="match status" value="1"/>
</dbReference>
<organism evidence="3 4">
    <name type="scientific">Comamonas sediminis</name>
    <dbReference type="NCBI Taxonomy" id="1783360"/>
    <lineage>
        <taxon>Bacteria</taxon>
        <taxon>Pseudomonadati</taxon>
        <taxon>Pseudomonadota</taxon>
        <taxon>Betaproteobacteria</taxon>
        <taxon>Burkholderiales</taxon>
        <taxon>Comamonadaceae</taxon>
        <taxon>Comamonas</taxon>
    </lineage>
</organism>
<accession>A0ABV4B2Z1</accession>
<dbReference type="RefSeq" id="WP_369460083.1">
    <property type="nucleotide sequence ID" value="NZ_JBGBDC010000004.1"/>
</dbReference>
<sequence length="167" mass="17558">MTTITRFSVILCGLASAASAQADVSKQDEAFLQQAAAGGLYEVQAGHLAQQKGTSSAVQSFGSTLVKDHTAANAELKALASSKGVRLPTTLPNDKTQRLANVAQAKSFDQTFIDEVGLNDHAHDIGLFEKASRSADDAQVRAFAAKTLPALQAHRAHALGMKKNQGQ</sequence>
<comment type="caution">
    <text evidence="3">The sequence shown here is derived from an EMBL/GenBank/DDBJ whole genome shotgun (WGS) entry which is preliminary data.</text>
</comment>
<feature type="signal peptide" evidence="1">
    <location>
        <begin position="1"/>
        <end position="22"/>
    </location>
</feature>
<name>A0ABV4B2Z1_9BURK</name>
<proteinExistence type="predicted"/>
<evidence type="ECO:0000313" key="4">
    <source>
        <dbReference type="Proteomes" id="UP001562178"/>
    </source>
</evidence>
<feature type="chain" id="PRO_5046161576" evidence="1">
    <location>
        <begin position="23"/>
        <end position="167"/>
    </location>
</feature>
<reference evidence="3 4" key="1">
    <citation type="journal article" date="2016" name="Int. J. Syst. Evol. Microbiol.">
        <title>Description of Comamonas sediminis sp. nov., isolated from lagoon sediments.</title>
        <authorList>
            <person name="Subhash Y."/>
            <person name="Bang J.J."/>
            <person name="You T.H."/>
            <person name="Lee S.S."/>
        </authorList>
    </citation>
    <scope>NUCLEOTIDE SEQUENCE [LARGE SCALE GENOMIC DNA]</scope>
    <source>
        <strain evidence="3 4">JCM 31169</strain>
    </source>
</reference>
<evidence type="ECO:0000259" key="2">
    <source>
        <dbReference type="Pfam" id="PF13628"/>
    </source>
</evidence>
<dbReference type="Gene3D" id="1.20.1260.10">
    <property type="match status" value="1"/>
</dbReference>
<dbReference type="Proteomes" id="UP001562178">
    <property type="component" value="Unassembled WGS sequence"/>
</dbReference>
<gene>
    <name evidence="3" type="ORF">AB7A72_11800</name>
</gene>
<feature type="domain" description="DUF4142" evidence="2">
    <location>
        <begin position="27"/>
        <end position="158"/>
    </location>
</feature>
<keyword evidence="1" id="KW-0732">Signal</keyword>
<dbReference type="Pfam" id="PF13628">
    <property type="entry name" value="DUF4142"/>
    <property type="match status" value="1"/>
</dbReference>
<evidence type="ECO:0000256" key="1">
    <source>
        <dbReference type="SAM" id="SignalP"/>
    </source>
</evidence>
<dbReference type="EMBL" id="JBGBDC010000004">
    <property type="protein sequence ID" value="MEY2251688.1"/>
    <property type="molecule type" value="Genomic_DNA"/>
</dbReference>